<proteinExistence type="predicted"/>
<gene>
    <name evidence="2" type="ORF">C1645_874903</name>
</gene>
<dbReference type="Proteomes" id="UP000265703">
    <property type="component" value="Unassembled WGS sequence"/>
</dbReference>
<dbReference type="GO" id="GO:0007165">
    <property type="term" value="P:signal transduction"/>
    <property type="evidence" value="ECO:0007669"/>
    <property type="project" value="TreeGrafter"/>
</dbReference>
<dbReference type="GO" id="GO:0005524">
    <property type="term" value="F:ATP binding"/>
    <property type="evidence" value="ECO:0007669"/>
    <property type="project" value="InterPro"/>
</dbReference>
<dbReference type="Pfam" id="PF00069">
    <property type="entry name" value="Pkinase"/>
    <property type="match status" value="1"/>
</dbReference>
<dbReference type="EMBL" id="QKYT01000131">
    <property type="protein sequence ID" value="RIA92271.1"/>
    <property type="molecule type" value="Genomic_DNA"/>
</dbReference>
<dbReference type="AlphaFoldDB" id="A0A397TB96"/>
<dbReference type="PROSITE" id="PS50011">
    <property type="entry name" value="PROTEIN_KINASE_DOM"/>
    <property type="match status" value="1"/>
</dbReference>
<dbReference type="InterPro" id="IPR050167">
    <property type="entry name" value="Ser_Thr_protein_kinase"/>
</dbReference>
<dbReference type="OrthoDB" id="5979581at2759"/>
<reference evidence="2 3" key="1">
    <citation type="submission" date="2018-06" db="EMBL/GenBank/DDBJ databases">
        <title>Comparative genomics reveals the genomic features of Rhizophagus irregularis, R. cerebriforme, R. diaphanum and Gigaspora rosea, and their symbiotic lifestyle signature.</title>
        <authorList>
            <person name="Morin E."/>
            <person name="San Clemente H."/>
            <person name="Chen E.C.H."/>
            <person name="De La Providencia I."/>
            <person name="Hainaut M."/>
            <person name="Kuo A."/>
            <person name="Kohler A."/>
            <person name="Murat C."/>
            <person name="Tang N."/>
            <person name="Roy S."/>
            <person name="Loubradou J."/>
            <person name="Henrissat B."/>
            <person name="Grigoriev I.V."/>
            <person name="Corradi N."/>
            <person name="Roux C."/>
            <person name="Martin F.M."/>
        </authorList>
    </citation>
    <scope>NUCLEOTIDE SEQUENCE [LARGE SCALE GENOMIC DNA]</scope>
    <source>
        <strain evidence="2 3">DAOM 227022</strain>
    </source>
</reference>
<feature type="domain" description="Protein kinase" evidence="1">
    <location>
        <begin position="1"/>
        <end position="135"/>
    </location>
</feature>
<dbReference type="InterPro" id="IPR011009">
    <property type="entry name" value="Kinase-like_dom_sf"/>
</dbReference>
<dbReference type="SUPFAM" id="SSF56112">
    <property type="entry name" value="Protein kinase-like (PK-like)"/>
    <property type="match status" value="1"/>
</dbReference>
<comment type="caution">
    <text evidence="2">The sequence shown here is derived from an EMBL/GenBank/DDBJ whole genome shotgun (WGS) entry which is preliminary data.</text>
</comment>
<evidence type="ECO:0000313" key="2">
    <source>
        <dbReference type="EMBL" id="RIA92271.1"/>
    </source>
</evidence>
<evidence type="ECO:0000313" key="3">
    <source>
        <dbReference type="Proteomes" id="UP000265703"/>
    </source>
</evidence>
<organism evidence="2 3">
    <name type="scientific">Glomus cerebriforme</name>
    <dbReference type="NCBI Taxonomy" id="658196"/>
    <lineage>
        <taxon>Eukaryota</taxon>
        <taxon>Fungi</taxon>
        <taxon>Fungi incertae sedis</taxon>
        <taxon>Mucoromycota</taxon>
        <taxon>Glomeromycotina</taxon>
        <taxon>Glomeromycetes</taxon>
        <taxon>Glomerales</taxon>
        <taxon>Glomeraceae</taxon>
        <taxon>Glomus</taxon>
    </lineage>
</organism>
<dbReference type="GO" id="GO:0004672">
    <property type="term" value="F:protein kinase activity"/>
    <property type="evidence" value="ECO:0007669"/>
    <property type="project" value="InterPro"/>
</dbReference>
<accession>A0A397TB96</accession>
<evidence type="ECO:0000259" key="1">
    <source>
        <dbReference type="PROSITE" id="PS50011"/>
    </source>
</evidence>
<dbReference type="PANTHER" id="PTHR23257">
    <property type="entry name" value="SERINE-THREONINE PROTEIN KINASE"/>
    <property type="match status" value="1"/>
</dbReference>
<keyword evidence="3" id="KW-1185">Reference proteome</keyword>
<name>A0A397TB96_9GLOM</name>
<dbReference type="InterPro" id="IPR000719">
    <property type="entry name" value="Prot_kinase_dom"/>
</dbReference>
<dbReference type="Gene3D" id="1.10.510.10">
    <property type="entry name" value="Transferase(Phosphotransferase) domain 1"/>
    <property type="match status" value="1"/>
</dbReference>
<keyword evidence="2" id="KW-0808">Transferase</keyword>
<sequence>MLWNYEEKVEILYQISIGNIHDKDFIHRDIHSGNILYLKPIPQWKINKKWQIGDLGLAQPVNALNNEIYGVMPYIVPEIFQGANFSKASDVYSMGMIMWELTTGYKPFANIHVFTYSIIDGIRPKITEDNHYLSN</sequence>
<keyword evidence="2" id="KW-0418">Kinase</keyword>
<dbReference type="GO" id="GO:0005737">
    <property type="term" value="C:cytoplasm"/>
    <property type="evidence" value="ECO:0007669"/>
    <property type="project" value="TreeGrafter"/>
</dbReference>
<protein>
    <submittedName>
        <fullName evidence="2">Kinase-like domain-containing protein</fullName>
    </submittedName>
</protein>